<dbReference type="GO" id="GO:0003676">
    <property type="term" value="F:nucleic acid binding"/>
    <property type="evidence" value="ECO:0007669"/>
    <property type="project" value="InterPro"/>
</dbReference>
<dbReference type="InterPro" id="IPR015943">
    <property type="entry name" value="WD40/YVTN_repeat-like_dom_sf"/>
</dbReference>
<comment type="caution">
    <text evidence="3">The sequence shown here is derived from an EMBL/GenBank/DDBJ whole genome shotgun (WGS) entry which is preliminary data.</text>
</comment>
<sequence>CLLPFAGQLLVSVGAALRLYDLGIKRLLKKAQSTVTRNAIVALRAHPHSPDRLFVADVQDSVCLVVFNHSTRGFHTVVDDALPRFTTAVHVLDDGDTVVAGDKFGNLFGLRVPDGVARTLDTDPSRLMYERPKLGSAAAHKWDSVAEFHVGDIVTSLTTCALASGSRQVILFTTLLGSLQVAVPFVSKSDLDFFRSLEMAIRRLAPPISGRDHRAYRSSFTPVRSAIDGDLCEQYFVLDYETREKISDDVDRTQQDIFKKLEDMRSMFAF</sequence>
<gene>
    <name evidence="3" type="primary">RSE1_2</name>
    <name evidence="2" type="synonym">RSE1_3</name>
    <name evidence="3" type="ORF">LPJ61_007000</name>
    <name evidence="2" type="ORF">LPJ61_007002</name>
</gene>
<evidence type="ECO:0000313" key="2">
    <source>
        <dbReference type="EMBL" id="KAJ1717961.1"/>
    </source>
</evidence>
<accession>A0A9W7XSK7</accession>
<reference evidence="3" key="1">
    <citation type="submission" date="2022-07" db="EMBL/GenBank/DDBJ databases">
        <title>Phylogenomic reconstructions and comparative analyses of Kickxellomycotina fungi.</title>
        <authorList>
            <person name="Reynolds N.K."/>
            <person name="Stajich J.E."/>
            <person name="Barry K."/>
            <person name="Grigoriev I.V."/>
            <person name="Crous P."/>
            <person name="Smith M.E."/>
        </authorList>
    </citation>
    <scope>NUCLEOTIDE SEQUENCE</scope>
    <source>
        <strain evidence="3">BCRC 34381</strain>
    </source>
</reference>
<proteinExistence type="predicted"/>
<dbReference type="GO" id="GO:0005634">
    <property type="term" value="C:nucleus"/>
    <property type="evidence" value="ECO:0007669"/>
    <property type="project" value="InterPro"/>
</dbReference>
<evidence type="ECO:0000313" key="3">
    <source>
        <dbReference type="EMBL" id="KAJ1717963.1"/>
    </source>
</evidence>
<name>A0A9W7XSK7_9FUNG</name>
<keyword evidence="4" id="KW-1185">Reference proteome</keyword>
<evidence type="ECO:0000259" key="1">
    <source>
        <dbReference type="Pfam" id="PF03178"/>
    </source>
</evidence>
<dbReference type="Gene3D" id="1.10.150.910">
    <property type="match status" value="1"/>
</dbReference>
<dbReference type="Pfam" id="PF03178">
    <property type="entry name" value="CPSF_A"/>
    <property type="match status" value="1"/>
</dbReference>
<dbReference type="PANTHER" id="PTHR10644">
    <property type="entry name" value="DNA REPAIR/RNA PROCESSING CPSF FAMILY"/>
    <property type="match status" value="1"/>
</dbReference>
<dbReference type="OrthoDB" id="436637at2759"/>
<dbReference type="EMBL" id="JANBOI010004139">
    <property type="protein sequence ID" value="KAJ1717963.1"/>
    <property type="molecule type" value="Genomic_DNA"/>
</dbReference>
<dbReference type="EMBL" id="JANBOI010004144">
    <property type="protein sequence ID" value="KAJ1717961.1"/>
    <property type="molecule type" value="Genomic_DNA"/>
</dbReference>
<dbReference type="Gene3D" id="2.130.10.10">
    <property type="entry name" value="YVTN repeat-like/Quinoprotein amine dehydrogenase"/>
    <property type="match status" value="1"/>
</dbReference>
<dbReference type="InterPro" id="IPR050358">
    <property type="entry name" value="RSE1/DDB1/CFT1"/>
</dbReference>
<evidence type="ECO:0000313" key="4">
    <source>
        <dbReference type="Proteomes" id="UP001143981"/>
    </source>
</evidence>
<feature type="non-terminal residue" evidence="3">
    <location>
        <position position="1"/>
    </location>
</feature>
<feature type="domain" description="RSE1/DDB1/CPSF1 C-terminal" evidence="1">
    <location>
        <begin position="2"/>
        <end position="236"/>
    </location>
</feature>
<dbReference type="AlphaFoldDB" id="A0A9W7XSK7"/>
<organism evidence="3 4">
    <name type="scientific">Coemansia biformis</name>
    <dbReference type="NCBI Taxonomy" id="1286918"/>
    <lineage>
        <taxon>Eukaryota</taxon>
        <taxon>Fungi</taxon>
        <taxon>Fungi incertae sedis</taxon>
        <taxon>Zoopagomycota</taxon>
        <taxon>Kickxellomycotina</taxon>
        <taxon>Kickxellomycetes</taxon>
        <taxon>Kickxellales</taxon>
        <taxon>Kickxellaceae</taxon>
        <taxon>Coemansia</taxon>
    </lineage>
</organism>
<dbReference type="InterPro" id="IPR004871">
    <property type="entry name" value="RSE1/DDB1/CPSF1_C"/>
</dbReference>
<dbReference type="Proteomes" id="UP001143981">
    <property type="component" value="Unassembled WGS sequence"/>
</dbReference>
<protein>
    <submittedName>
        <fullName evidence="3">Pre-mRNA-splicing factor rse1</fullName>
    </submittedName>
</protein>